<sequence length="139" mass="15524">MRFFLFHLLHMLHPSLPVALKVQIALLAPIVAVVLRPESPVALLGRAPKLREPSFALRLNLHHLHNRSTLIVVRAGHDPGTANHTVHRLIGVIVELFLRNQVTSFLRRPQEPGTQLVRALPVLLVVRLLVRAGGVEDLE</sequence>
<dbReference type="EMBL" id="HBUE01121907">
    <property type="protein sequence ID" value="CAG6492779.1"/>
    <property type="molecule type" value="Transcribed_RNA"/>
</dbReference>
<name>A0A8D8G3X9_CULPI</name>
<keyword evidence="1" id="KW-0732">Signal</keyword>
<evidence type="ECO:0000313" key="2">
    <source>
        <dbReference type="EMBL" id="CAG6492779.1"/>
    </source>
</evidence>
<feature type="signal peptide" evidence="1">
    <location>
        <begin position="1"/>
        <end position="17"/>
    </location>
</feature>
<reference evidence="2" key="1">
    <citation type="submission" date="2021-05" db="EMBL/GenBank/DDBJ databases">
        <authorList>
            <person name="Alioto T."/>
            <person name="Alioto T."/>
            <person name="Gomez Garrido J."/>
        </authorList>
    </citation>
    <scope>NUCLEOTIDE SEQUENCE</scope>
</reference>
<feature type="chain" id="PRO_5034740001" evidence="1">
    <location>
        <begin position="18"/>
        <end position="139"/>
    </location>
</feature>
<proteinExistence type="predicted"/>
<protein>
    <submittedName>
        <fullName evidence="2">(northern house mosquito) hypothetical protein</fullName>
    </submittedName>
</protein>
<dbReference type="AlphaFoldDB" id="A0A8D8G3X9"/>
<organism evidence="2">
    <name type="scientific">Culex pipiens</name>
    <name type="common">House mosquito</name>
    <dbReference type="NCBI Taxonomy" id="7175"/>
    <lineage>
        <taxon>Eukaryota</taxon>
        <taxon>Metazoa</taxon>
        <taxon>Ecdysozoa</taxon>
        <taxon>Arthropoda</taxon>
        <taxon>Hexapoda</taxon>
        <taxon>Insecta</taxon>
        <taxon>Pterygota</taxon>
        <taxon>Neoptera</taxon>
        <taxon>Endopterygota</taxon>
        <taxon>Diptera</taxon>
        <taxon>Nematocera</taxon>
        <taxon>Culicoidea</taxon>
        <taxon>Culicidae</taxon>
        <taxon>Culicinae</taxon>
        <taxon>Culicini</taxon>
        <taxon>Culex</taxon>
        <taxon>Culex</taxon>
    </lineage>
</organism>
<accession>A0A8D8G3X9</accession>
<evidence type="ECO:0000256" key="1">
    <source>
        <dbReference type="SAM" id="SignalP"/>
    </source>
</evidence>